<keyword evidence="2" id="KW-0472">Membrane</keyword>
<feature type="transmembrane region" description="Helical" evidence="2">
    <location>
        <begin position="88"/>
        <end position="115"/>
    </location>
</feature>
<dbReference type="HOGENOM" id="CLU_1455295_0_0_1"/>
<feature type="transmembrane region" description="Helical" evidence="2">
    <location>
        <begin position="12"/>
        <end position="36"/>
    </location>
</feature>
<dbReference type="AlphaFoldDB" id="A0A084QIA2"/>
<evidence type="ECO:0000256" key="2">
    <source>
        <dbReference type="SAM" id="Phobius"/>
    </source>
</evidence>
<dbReference type="InParanoid" id="A0A084QIA2"/>
<protein>
    <recommendedName>
        <fullName evidence="5">MARVEL domain-containing protein</fullName>
    </recommendedName>
</protein>
<feature type="transmembrane region" description="Helical" evidence="2">
    <location>
        <begin position="48"/>
        <end position="67"/>
    </location>
</feature>
<keyword evidence="2" id="KW-0812">Transmembrane</keyword>
<evidence type="ECO:0000256" key="1">
    <source>
        <dbReference type="SAM" id="MobiDB-lite"/>
    </source>
</evidence>
<dbReference type="EMBL" id="KL660729">
    <property type="protein sequence ID" value="KFA63687.1"/>
    <property type="molecule type" value="Genomic_DNA"/>
</dbReference>
<feature type="region of interest" description="Disordered" evidence="1">
    <location>
        <begin position="167"/>
        <end position="186"/>
    </location>
</feature>
<sequence length="186" mass="20385">MPRPPTRFDRGLHHVLTILRTLGWLSALGAFLIQAYTIQRWSSQVASAMPGLVASVFAMLNDSLYLASRASCLGERFTVPGLTRTATILWDVAALLVSAGDLILPVAFTMGVGSLQGSRLASADREPWQEDLDRMGMISIGVLAGFRLILITGMCLDRERVRRRHHRAAQAPEVEQVERAPSPPLP</sequence>
<organism evidence="3 4">
    <name type="scientific">Stachybotrys chlorohalonatus (strain IBT 40285)</name>
    <dbReference type="NCBI Taxonomy" id="1283841"/>
    <lineage>
        <taxon>Eukaryota</taxon>
        <taxon>Fungi</taxon>
        <taxon>Dikarya</taxon>
        <taxon>Ascomycota</taxon>
        <taxon>Pezizomycotina</taxon>
        <taxon>Sordariomycetes</taxon>
        <taxon>Hypocreomycetidae</taxon>
        <taxon>Hypocreales</taxon>
        <taxon>Stachybotryaceae</taxon>
        <taxon>Stachybotrys</taxon>
    </lineage>
</organism>
<gene>
    <name evidence="3" type="ORF">S40285_08363</name>
</gene>
<accession>A0A084QIA2</accession>
<dbReference type="OrthoDB" id="5132480at2759"/>
<name>A0A084QIA2_STAC4</name>
<evidence type="ECO:0000313" key="3">
    <source>
        <dbReference type="EMBL" id="KFA63687.1"/>
    </source>
</evidence>
<reference evidence="3 4" key="1">
    <citation type="journal article" date="2014" name="BMC Genomics">
        <title>Comparative genome sequencing reveals chemotype-specific gene clusters in the toxigenic black mold Stachybotrys.</title>
        <authorList>
            <person name="Semeiks J."/>
            <person name="Borek D."/>
            <person name="Otwinowski Z."/>
            <person name="Grishin N.V."/>
        </authorList>
    </citation>
    <scope>NUCLEOTIDE SEQUENCE [LARGE SCALE GENOMIC DNA]</scope>
    <source>
        <strain evidence="3 4">IBT 40285</strain>
    </source>
</reference>
<evidence type="ECO:0000313" key="4">
    <source>
        <dbReference type="Proteomes" id="UP000028524"/>
    </source>
</evidence>
<proteinExistence type="predicted"/>
<feature type="transmembrane region" description="Helical" evidence="2">
    <location>
        <begin position="135"/>
        <end position="156"/>
    </location>
</feature>
<keyword evidence="4" id="KW-1185">Reference proteome</keyword>
<dbReference type="Proteomes" id="UP000028524">
    <property type="component" value="Unassembled WGS sequence"/>
</dbReference>
<keyword evidence="2" id="KW-1133">Transmembrane helix</keyword>
<evidence type="ECO:0008006" key="5">
    <source>
        <dbReference type="Google" id="ProtNLM"/>
    </source>
</evidence>